<sequence length="74" mass="8753">MTMRYEDLPDVLTIPEMAKFLQIGITKAYEMSHWRGFPAIRIGRAIRVPKKALLEWLEQQSKQEEPRLTAIRVR</sequence>
<protein>
    <submittedName>
        <fullName evidence="2">DNA binding domain protein, excisionase family</fullName>
    </submittedName>
</protein>
<dbReference type="NCBIfam" id="TIGR01764">
    <property type="entry name" value="excise"/>
    <property type="match status" value="1"/>
</dbReference>
<dbReference type="Pfam" id="PF12728">
    <property type="entry name" value="HTH_17"/>
    <property type="match status" value="1"/>
</dbReference>
<feature type="domain" description="Helix-turn-helix" evidence="1">
    <location>
        <begin position="11"/>
        <end position="61"/>
    </location>
</feature>
<evidence type="ECO:0000313" key="2">
    <source>
        <dbReference type="EMBL" id="ABN53665.1"/>
    </source>
</evidence>
<organism evidence="2 3">
    <name type="scientific">Acetivibrio thermocellus (strain ATCC 27405 / DSM 1237 / JCM 9322 / NBRC 103400 / NCIMB 10682 / NRRL B-4536 / VPI 7372)</name>
    <name type="common">Clostridium thermocellum</name>
    <dbReference type="NCBI Taxonomy" id="203119"/>
    <lineage>
        <taxon>Bacteria</taxon>
        <taxon>Bacillati</taxon>
        <taxon>Bacillota</taxon>
        <taxon>Clostridia</taxon>
        <taxon>Eubacteriales</taxon>
        <taxon>Oscillospiraceae</taxon>
        <taxon>Acetivibrio</taxon>
    </lineage>
</organism>
<accession>A3DI86</accession>
<dbReference type="EMBL" id="CP000568">
    <property type="protein sequence ID" value="ABN53665.1"/>
    <property type="molecule type" value="Genomic_DNA"/>
</dbReference>
<evidence type="ECO:0000313" key="3">
    <source>
        <dbReference type="Proteomes" id="UP000002145"/>
    </source>
</evidence>
<proteinExistence type="predicted"/>
<name>A3DI86_ACET2</name>
<dbReference type="AlphaFoldDB" id="A3DI86"/>
<evidence type="ECO:0000259" key="1">
    <source>
        <dbReference type="Pfam" id="PF12728"/>
    </source>
</evidence>
<dbReference type="Proteomes" id="UP000002145">
    <property type="component" value="Chromosome"/>
</dbReference>
<reference evidence="3" key="1">
    <citation type="submission" date="2007-02" db="EMBL/GenBank/DDBJ databases">
        <title>Complete sequence of Clostridium thermocellum ATCC 27405.</title>
        <authorList>
            <consortium name="US DOE Joint Genome Institute"/>
            <person name="Copeland A."/>
            <person name="Lucas S."/>
            <person name="Lapidus A."/>
            <person name="Barry K."/>
            <person name="Detter J.C."/>
            <person name="Glavina del Rio T."/>
            <person name="Hammon N."/>
            <person name="Israni S."/>
            <person name="Dalin E."/>
            <person name="Tice H."/>
            <person name="Pitluck S."/>
            <person name="Chertkov O."/>
            <person name="Brettin T."/>
            <person name="Bruce D."/>
            <person name="Han C."/>
            <person name="Tapia R."/>
            <person name="Gilna P."/>
            <person name="Schmutz J."/>
            <person name="Larimer F."/>
            <person name="Land M."/>
            <person name="Hauser L."/>
            <person name="Kyrpides N."/>
            <person name="Mikhailova N."/>
            <person name="Wu J.H.D."/>
            <person name="Newcomb M."/>
            <person name="Richardson P."/>
        </authorList>
    </citation>
    <scope>NUCLEOTIDE SEQUENCE [LARGE SCALE GENOMIC DNA]</scope>
    <source>
        <strain evidence="3">ATCC 27405 / DSM 1237 / JCM 9322 / NBRC 103400 / NCIMB 10682 / NRRL B-4536 / VPI 7372</strain>
    </source>
</reference>
<dbReference type="eggNOG" id="COG3311">
    <property type="taxonomic scope" value="Bacteria"/>
</dbReference>
<dbReference type="STRING" id="203119.Cthe_2463"/>
<dbReference type="HOGENOM" id="CLU_140176_16_2_9"/>
<dbReference type="GO" id="GO:0003677">
    <property type="term" value="F:DNA binding"/>
    <property type="evidence" value="ECO:0007669"/>
    <property type="project" value="InterPro"/>
</dbReference>
<gene>
    <name evidence="2" type="ordered locus">Cthe_2463</name>
</gene>
<dbReference type="InterPro" id="IPR010093">
    <property type="entry name" value="SinI_DNA-bd"/>
</dbReference>
<dbReference type="KEGG" id="cth:Cthe_2463"/>
<reference evidence="2 3" key="2">
    <citation type="journal article" date="2013" name="Biotechnol. Biofuels">
        <title>Global transcriptome analysis of Clostridium thermocellum ATCC 27405 during growth on dilute acid pretreated Populus and switchgrass.</title>
        <authorList>
            <person name="Wilson C.M."/>
            <person name="Rodriguez M.Jr."/>
            <person name="Johnson C.M."/>
            <person name="Martin S.L."/>
            <person name="Chu T.M."/>
            <person name="Wolfinger R.D."/>
            <person name="Hauser L.J."/>
            <person name="Land M.L."/>
            <person name="Klingeman D.M."/>
            <person name="Syed M.H."/>
            <person name="Ragauskas A.J."/>
            <person name="Tschaplinski T.J."/>
            <person name="Mielenz J.R."/>
            <person name="Brown S.D."/>
        </authorList>
    </citation>
    <scope>NUCLEOTIDE SEQUENCE [LARGE SCALE GENOMIC DNA]</scope>
    <source>
        <strain evidence="3">ATCC 27405 / DSM 1237 / JCM 9322 / NBRC 103400 / NCIMB 10682 / NRRL B-4536 / VPI 7372</strain>
    </source>
</reference>
<keyword evidence="3" id="KW-1185">Reference proteome</keyword>
<dbReference type="InterPro" id="IPR041657">
    <property type="entry name" value="HTH_17"/>
</dbReference>